<dbReference type="KEGG" id="pseg:D3H65_28490"/>
<name>A0A3B7MX79_9BACT</name>
<proteinExistence type="predicted"/>
<dbReference type="EMBL" id="CP032157">
    <property type="protein sequence ID" value="AXY77680.1"/>
    <property type="molecule type" value="Genomic_DNA"/>
</dbReference>
<gene>
    <name evidence="2" type="ORF">D3H65_28490</name>
</gene>
<feature type="domain" description="DUF4136" evidence="1">
    <location>
        <begin position="38"/>
        <end position="204"/>
    </location>
</feature>
<evidence type="ECO:0000313" key="3">
    <source>
        <dbReference type="Proteomes" id="UP000263900"/>
    </source>
</evidence>
<accession>A0A3B7MX79</accession>
<dbReference type="Pfam" id="PF13590">
    <property type="entry name" value="DUF4136"/>
    <property type="match status" value="1"/>
</dbReference>
<keyword evidence="3" id="KW-1185">Reference proteome</keyword>
<dbReference type="PROSITE" id="PS51257">
    <property type="entry name" value="PROKAR_LIPOPROTEIN"/>
    <property type="match status" value="1"/>
</dbReference>
<evidence type="ECO:0000313" key="2">
    <source>
        <dbReference type="EMBL" id="AXY77680.1"/>
    </source>
</evidence>
<protein>
    <submittedName>
        <fullName evidence="2">DUF4136 domain-containing protein</fullName>
    </submittedName>
</protein>
<dbReference type="OrthoDB" id="959498at2"/>
<dbReference type="Proteomes" id="UP000263900">
    <property type="component" value="Chromosome"/>
</dbReference>
<dbReference type="InterPro" id="IPR025411">
    <property type="entry name" value="DUF4136"/>
</dbReference>
<sequence>MKNIFLTISAAAVMGLLGSCTKEPLNNINEDESRIYITNYDSTASFSAYKTFSIVDSVSVINNNQLTQKAITDYDAAVIAAVKARMGQQGYTLVNKSQDPDLGINVSRIYNTSTGIVSYPDYWGAYYGYWDPFYWGYPGYGYGFPAYYGTYQIREGALSIDALDLKDAGADKKIKGVWMGLVRGSGVFRTANVPGHINSLFDQSGYFKANQ</sequence>
<reference evidence="2 3" key="1">
    <citation type="submission" date="2018-09" db="EMBL/GenBank/DDBJ databases">
        <title>Genome sequencing of strain 6GH32-13.</title>
        <authorList>
            <person name="Weon H.-Y."/>
            <person name="Heo J."/>
            <person name="Kwon S.-W."/>
        </authorList>
    </citation>
    <scope>NUCLEOTIDE SEQUENCE [LARGE SCALE GENOMIC DNA]</scope>
    <source>
        <strain evidence="2 3">5GH32-13</strain>
    </source>
</reference>
<organism evidence="2 3">
    <name type="scientific">Paraflavitalea soli</name>
    <dbReference type="NCBI Taxonomy" id="2315862"/>
    <lineage>
        <taxon>Bacteria</taxon>
        <taxon>Pseudomonadati</taxon>
        <taxon>Bacteroidota</taxon>
        <taxon>Chitinophagia</taxon>
        <taxon>Chitinophagales</taxon>
        <taxon>Chitinophagaceae</taxon>
        <taxon>Paraflavitalea</taxon>
    </lineage>
</organism>
<dbReference type="RefSeq" id="WP_119053553.1">
    <property type="nucleotide sequence ID" value="NZ_CP032157.1"/>
</dbReference>
<dbReference type="Gene3D" id="3.30.160.670">
    <property type="match status" value="1"/>
</dbReference>
<dbReference type="AlphaFoldDB" id="A0A3B7MX79"/>
<evidence type="ECO:0000259" key="1">
    <source>
        <dbReference type="Pfam" id="PF13590"/>
    </source>
</evidence>